<sequence length="577" mass="64723">MLKAVEEYYNRPEIVEVVESLAKPKSIEDLGLPEEYIENLVLKVIADRGPVEGREIYEVTRIPIPILEEIVDELQDRKLVGHTGGGPMFQNTTFDVTPKGRELAANIMSEDPYIGVCPVPYDMYQEVVGDQVEGRYPIEIPEEVYEYAFHDVIGAEEAKRTYYLAATSGRGLVVFGPPGTGKTFTLSRMAKLLPPIVIPKAVYVAGSVLQLYDPDFHEPRPRREQPGDERWVKIHAPFVFTGAELTLDDLQGRYDAEKGVYEVPPHVKAHGGVFLVDDVGRQRDSHIAILNRLIVPMENKKDIVHVGGTAVEVFCDFIAAFSTNLPITVFDEAHLRRAPLFVHLSHPPLEEAVNLFRKRLDEMGEEYTEDALETYRRAFTPEEEGGWGLKPTFAYARDIAQLAQAIRIQEGKDVIDGEIVEKALRKHIVLTLQRKGADLDKFGTEETEVPVTTIVVKGVTEEDVNEIEKIPGVRTVSPMGTDVYVDLEGTTPTRFISLLREWGIEFTDVEVVGTFRASVLAEATTMEELMEGAEEEETTEGVGVEPETGKEERETEIIEEETEDIEDVDDLLKDLEL</sequence>
<dbReference type="AlphaFoldDB" id="A0A832T1I7"/>
<dbReference type="Pfam" id="PF01078">
    <property type="entry name" value="Mg_chelatase"/>
    <property type="match status" value="1"/>
</dbReference>
<feature type="domain" description="AAA+ ATPase" evidence="2">
    <location>
        <begin position="168"/>
        <end position="350"/>
    </location>
</feature>
<comment type="caution">
    <text evidence="3">The sequence shown here is derived from an EMBL/GenBank/DDBJ whole genome shotgun (WGS) entry which is preliminary data.</text>
</comment>
<dbReference type="Gene3D" id="3.40.50.300">
    <property type="entry name" value="P-loop containing nucleotide triphosphate hydrolases"/>
    <property type="match status" value="1"/>
</dbReference>
<feature type="compositionally biased region" description="Basic and acidic residues" evidence="1">
    <location>
        <begin position="547"/>
        <end position="556"/>
    </location>
</feature>
<proteinExistence type="predicted"/>
<dbReference type="EMBL" id="DUJS01000002">
    <property type="protein sequence ID" value="HII70065.1"/>
    <property type="molecule type" value="Genomic_DNA"/>
</dbReference>
<dbReference type="GO" id="GO:0005524">
    <property type="term" value="F:ATP binding"/>
    <property type="evidence" value="ECO:0007669"/>
    <property type="project" value="UniProtKB-KW"/>
</dbReference>
<dbReference type="InterPro" id="IPR027417">
    <property type="entry name" value="P-loop_NTPase"/>
</dbReference>
<feature type="region of interest" description="Disordered" evidence="1">
    <location>
        <begin position="530"/>
        <end position="577"/>
    </location>
</feature>
<evidence type="ECO:0000313" key="3">
    <source>
        <dbReference type="EMBL" id="HII70065.1"/>
    </source>
</evidence>
<dbReference type="InterPro" id="IPR003593">
    <property type="entry name" value="AAA+_ATPase"/>
</dbReference>
<gene>
    <name evidence="3" type="ORF">HA336_02380</name>
</gene>
<dbReference type="Proteomes" id="UP000619545">
    <property type="component" value="Unassembled WGS sequence"/>
</dbReference>
<dbReference type="SMART" id="SM00382">
    <property type="entry name" value="AAA"/>
    <property type="match status" value="1"/>
</dbReference>
<evidence type="ECO:0000313" key="4">
    <source>
        <dbReference type="Proteomes" id="UP000619545"/>
    </source>
</evidence>
<accession>A0A832T1I7</accession>
<keyword evidence="3" id="KW-0067">ATP-binding</keyword>
<name>A0A832T1I7_9EURY</name>
<organism evidence="3 4">
    <name type="scientific">Methanopyrus kandleri</name>
    <dbReference type="NCBI Taxonomy" id="2320"/>
    <lineage>
        <taxon>Archaea</taxon>
        <taxon>Methanobacteriati</taxon>
        <taxon>Methanobacteriota</taxon>
        <taxon>Methanomada group</taxon>
        <taxon>Methanopyri</taxon>
        <taxon>Methanopyrales</taxon>
        <taxon>Methanopyraceae</taxon>
        <taxon>Methanopyrus</taxon>
    </lineage>
</organism>
<dbReference type="InterPro" id="IPR050764">
    <property type="entry name" value="CbbQ/NirQ/NorQ/GpvN"/>
</dbReference>
<keyword evidence="3" id="KW-0547">Nucleotide-binding</keyword>
<dbReference type="PANTHER" id="PTHR42759">
    <property type="entry name" value="MOXR FAMILY PROTEIN"/>
    <property type="match status" value="1"/>
</dbReference>
<dbReference type="SUPFAM" id="SSF52540">
    <property type="entry name" value="P-loop containing nucleoside triphosphate hydrolases"/>
    <property type="match status" value="1"/>
</dbReference>
<dbReference type="InterPro" id="IPR000523">
    <property type="entry name" value="Mg_chelatse_chII-like_cat_dom"/>
</dbReference>
<protein>
    <submittedName>
        <fullName evidence="3">ATP-binding protein</fullName>
    </submittedName>
</protein>
<evidence type="ECO:0000256" key="1">
    <source>
        <dbReference type="SAM" id="MobiDB-lite"/>
    </source>
</evidence>
<reference evidence="3" key="1">
    <citation type="journal article" date="2020" name="bioRxiv">
        <title>A rank-normalized archaeal taxonomy based on genome phylogeny resolves widespread incomplete and uneven classifications.</title>
        <authorList>
            <person name="Rinke C."/>
            <person name="Chuvochina M."/>
            <person name="Mussig A.J."/>
            <person name="Chaumeil P.-A."/>
            <person name="Waite D.W."/>
            <person name="Whitman W.B."/>
            <person name="Parks D.H."/>
            <person name="Hugenholtz P."/>
        </authorList>
    </citation>
    <scope>NUCLEOTIDE SEQUENCE</scope>
    <source>
        <strain evidence="3">UBA8853</strain>
    </source>
</reference>
<evidence type="ECO:0000259" key="2">
    <source>
        <dbReference type="SMART" id="SM00382"/>
    </source>
</evidence>
<dbReference type="PANTHER" id="PTHR42759:SF1">
    <property type="entry name" value="MAGNESIUM-CHELATASE SUBUNIT CHLD"/>
    <property type="match status" value="1"/>
</dbReference>
<feature type="compositionally biased region" description="Acidic residues" evidence="1">
    <location>
        <begin position="530"/>
        <end position="539"/>
    </location>
</feature>
<feature type="compositionally biased region" description="Acidic residues" evidence="1">
    <location>
        <begin position="557"/>
        <end position="569"/>
    </location>
</feature>